<feature type="region of interest" description="Disordered" evidence="1">
    <location>
        <begin position="1"/>
        <end position="42"/>
    </location>
</feature>
<reference evidence="2 3" key="1">
    <citation type="submission" date="2014-10" db="EMBL/GenBank/DDBJ databases">
        <title>Draft genome of the hookworm Ancylostoma caninum.</title>
        <authorList>
            <person name="Mitreva M."/>
        </authorList>
    </citation>
    <scope>NUCLEOTIDE SEQUENCE [LARGE SCALE GENOMIC DNA]</scope>
    <source>
        <strain evidence="2 3">Baltimore</strain>
    </source>
</reference>
<dbReference type="AlphaFoldDB" id="A0A368H1J3"/>
<dbReference type="EMBL" id="JOJR01000031">
    <property type="protein sequence ID" value="RCN49638.1"/>
    <property type="molecule type" value="Genomic_DNA"/>
</dbReference>
<comment type="caution">
    <text evidence="2">The sequence shown here is derived from an EMBL/GenBank/DDBJ whole genome shotgun (WGS) entry which is preliminary data.</text>
</comment>
<proteinExistence type="predicted"/>
<evidence type="ECO:0000313" key="2">
    <source>
        <dbReference type="EMBL" id="RCN49638.1"/>
    </source>
</evidence>
<organism evidence="2 3">
    <name type="scientific">Ancylostoma caninum</name>
    <name type="common">Dog hookworm</name>
    <dbReference type="NCBI Taxonomy" id="29170"/>
    <lineage>
        <taxon>Eukaryota</taxon>
        <taxon>Metazoa</taxon>
        <taxon>Ecdysozoa</taxon>
        <taxon>Nematoda</taxon>
        <taxon>Chromadorea</taxon>
        <taxon>Rhabditida</taxon>
        <taxon>Rhabditina</taxon>
        <taxon>Rhabditomorpha</taxon>
        <taxon>Strongyloidea</taxon>
        <taxon>Ancylostomatidae</taxon>
        <taxon>Ancylostomatinae</taxon>
        <taxon>Ancylostoma</taxon>
    </lineage>
</organism>
<name>A0A368H1J3_ANCCA</name>
<keyword evidence="3" id="KW-1185">Reference proteome</keyword>
<accession>A0A368H1J3</accession>
<evidence type="ECO:0000313" key="3">
    <source>
        <dbReference type="Proteomes" id="UP000252519"/>
    </source>
</evidence>
<evidence type="ECO:0000256" key="1">
    <source>
        <dbReference type="SAM" id="MobiDB-lite"/>
    </source>
</evidence>
<protein>
    <submittedName>
        <fullName evidence="2">Uncharacterized protein</fullName>
    </submittedName>
</protein>
<feature type="compositionally biased region" description="Basic and acidic residues" evidence="1">
    <location>
        <begin position="25"/>
        <end position="40"/>
    </location>
</feature>
<sequence>MVTLVQKNTRLPLNTQPAETGKCTPSKEVHSGDHTFHSNENRGNNVYYSVPLRSRTLKSTNPEAVACGSARQPRDVLARANEKPPEVDSNPFCGDAREPRDPGLISLTERCSSTNPAEPNPLTYHPLREITQLSMQDLINIRICTPTPEELPDPTSIFGDIFPAPTDAPNNQVEEAS</sequence>
<dbReference type="Proteomes" id="UP000252519">
    <property type="component" value="Unassembled WGS sequence"/>
</dbReference>
<feature type="compositionally biased region" description="Polar residues" evidence="1">
    <location>
        <begin position="168"/>
        <end position="177"/>
    </location>
</feature>
<feature type="region of interest" description="Disordered" evidence="1">
    <location>
        <begin position="152"/>
        <end position="177"/>
    </location>
</feature>
<feature type="compositionally biased region" description="Polar residues" evidence="1">
    <location>
        <begin position="1"/>
        <end position="18"/>
    </location>
</feature>
<gene>
    <name evidence="2" type="ORF">ANCCAN_04262</name>
</gene>
<dbReference type="OrthoDB" id="10563491at2759"/>